<name>A0A8H9G2H7_9SPHI</name>
<keyword evidence="4" id="KW-0119">Carbohydrate metabolism</keyword>
<keyword evidence="3 5" id="KW-0456">Lyase</keyword>
<dbReference type="Proteomes" id="UP000614460">
    <property type="component" value="Unassembled WGS sequence"/>
</dbReference>
<gene>
    <name evidence="8" type="primary">nanA</name>
    <name evidence="8" type="ORF">GCM10011516_23330</name>
</gene>
<dbReference type="Pfam" id="PF00701">
    <property type="entry name" value="DHDPS"/>
    <property type="match status" value="1"/>
</dbReference>
<keyword evidence="2" id="KW-0963">Cytoplasm</keyword>
<evidence type="ECO:0000313" key="9">
    <source>
        <dbReference type="Proteomes" id="UP000614460"/>
    </source>
</evidence>
<dbReference type="GO" id="GO:0016829">
    <property type="term" value="F:lyase activity"/>
    <property type="evidence" value="ECO:0007669"/>
    <property type="project" value="UniProtKB-KW"/>
</dbReference>
<evidence type="ECO:0000313" key="8">
    <source>
        <dbReference type="EMBL" id="GGE24988.1"/>
    </source>
</evidence>
<proteinExistence type="inferred from homology"/>
<evidence type="ECO:0000256" key="5">
    <source>
        <dbReference type="PIRNR" id="PIRNR001365"/>
    </source>
</evidence>
<comment type="caution">
    <text evidence="8">The sequence shown here is derived from an EMBL/GenBank/DDBJ whole genome shotgun (WGS) entry which is preliminary data.</text>
</comment>
<dbReference type="Gene3D" id="3.20.20.70">
    <property type="entry name" value="Aldolase class I"/>
    <property type="match status" value="1"/>
</dbReference>
<reference evidence="8" key="1">
    <citation type="journal article" date="2014" name="Int. J. Syst. Evol. Microbiol.">
        <title>Complete genome sequence of Corynebacterium casei LMG S-19264T (=DSM 44701T), isolated from a smear-ripened cheese.</title>
        <authorList>
            <consortium name="US DOE Joint Genome Institute (JGI-PGF)"/>
            <person name="Walter F."/>
            <person name="Albersmeier A."/>
            <person name="Kalinowski J."/>
            <person name="Ruckert C."/>
        </authorList>
    </citation>
    <scope>NUCLEOTIDE SEQUENCE</scope>
    <source>
        <strain evidence="8">CGMCC 1.15966</strain>
    </source>
</reference>
<dbReference type="PANTHER" id="PTHR12128">
    <property type="entry name" value="DIHYDRODIPICOLINATE SYNTHASE"/>
    <property type="match status" value="1"/>
</dbReference>
<evidence type="ECO:0000256" key="4">
    <source>
        <dbReference type="ARBA" id="ARBA00023277"/>
    </source>
</evidence>
<evidence type="ECO:0000256" key="3">
    <source>
        <dbReference type="ARBA" id="ARBA00023239"/>
    </source>
</evidence>
<sequence length="314" mass="34755">MRFQSTYKVKGLLAAAFTAYYPTREVNYEYIPKIVEHLIDIGISGIFVCGTNGEGLSLTIAERKKIASEFVRAAQGRVKIIVHVGHSSIEEAKHLASHAQEINADGFSSVCAFYFKPANETVLMNSLAEIANAAPKLPFYYYHIPHITGVNINLENFIPNFSKLANNFAGIKFTSSAIHEYQDGVQICGDDFDMLFGFDELLLPALSVGANGAIGSTYNYAAPIYLKVIDLFSSGQIELAQQFQYEAVKMIKLIIKYGPIPSQRAIMQMLGFEMGPSRLPLQTLSNEEYDGLKKDLEDIGFFKTLESCRNSGKA</sequence>
<protein>
    <submittedName>
        <fullName evidence="8">N-acetylneuraminate lyase</fullName>
    </submittedName>
</protein>
<dbReference type="InterPro" id="IPR013785">
    <property type="entry name" value="Aldolase_TIM"/>
</dbReference>
<evidence type="ECO:0000256" key="2">
    <source>
        <dbReference type="ARBA" id="ARBA00022490"/>
    </source>
</evidence>
<dbReference type="InterPro" id="IPR002220">
    <property type="entry name" value="DapA-like"/>
</dbReference>
<organism evidence="8 9">
    <name type="scientific">Sphingobacterium cellulitidis</name>
    <dbReference type="NCBI Taxonomy" id="1768011"/>
    <lineage>
        <taxon>Bacteria</taxon>
        <taxon>Pseudomonadati</taxon>
        <taxon>Bacteroidota</taxon>
        <taxon>Sphingobacteriia</taxon>
        <taxon>Sphingobacteriales</taxon>
        <taxon>Sphingobacteriaceae</taxon>
        <taxon>Sphingobacterium</taxon>
    </lineage>
</organism>
<dbReference type="EMBL" id="BMKM01000005">
    <property type="protein sequence ID" value="GGE24988.1"/>
    <property type="molecule type" value="Genomic_DNA"/>
</dbReference>
<comment type="subcellular location">
    <subcellularLocation>
        <location evidence="1">Cytoplasm</location>
    </subcellularLocation>
</comment>
<evidence type="ECO:0000256" key="6">
    <source>
        <dbReference type="PIRSR" id="PIRSR001365-1"/>
    </source>
</evidence>
<evidence type="ECO:0000256" key="7">
    <source>
        <dbReference type="PIRSR" id="PIRSR001365-2"/>
    </source>
</evidence>
<evidence type="ECO:0000256" key="1">
    <source>
        <dbReference type="ARBA" id="ARBA00004496"/>
    </source>
</evidence>
<dbReference type="PRINTS" id="PR00146">
    <property type="entry name" value="DHPICSNTHASE"/>
</dbReference>
<dbReference type="RefSeq" id="WP_094257228.1">
    <property type="nucleotide sequence ID" value="NZ_BMKM01000005.1"/>
</dbReference>
<dbReference type="AlphaFoldDB" id="A0A8H9G2H7"/>
<accession>A0A8H9G2H7</accession>
<dbReference type="GO" id="GO:0005737">
    <property type="term" value="C:cytoplasm"/>
    <property type="evidence" value="ECO:0007669"/>
    <property type="project" value="UniProtKB-SubCell"/>
</dbReference>
<feature type="binding site" evidence="7">
    <location>
        <position position="214"/>
    </location>
    <ligand>
        <name>pyruvate</name>
        <dbReference type="ChEBI" id="CHEBI:15361"/>
    </ligand>
</feature>
<keyword evidence="9" id="KW-1185">Reference proteome</keyword>
<comment type="similarity">
    <text evidence="5">Belongs to the DapA family.</text>
</comment>
<dbReference type="SMART" id="SM01130">
    <property type="entry name" value="DHDPS"/>
    <property type="match status" value="1"/>
</dbReference>
<dbReference type="PANTHER" id="PTHR12128:SF21">
    <property type="entry name" value="N-ACETYLNEURAMINATE LYASE"/>
    <property type="match status" value="1"/>
</dbReference>
<feature type="active site" description="Schiff-base intermediate with substrate" evidence="6">
    <location>
        <position position="172"/>
    </location>
</feature>
<dbReference type="PIRSF" id="PIRSF001365">
    <property type="entry name" value="DHDPS"/>
    <property type="match status" value="1"/>
</dbReference>
<dbReference type="SUPFAM" id="SSF51569">
    <property type="entry name" value="Aldolase"/>
    <property type="match status" value="1"/>
</dbReference>
<reference evidence="8" key="2">
    <citation type="submission" date="2020-09" db="EMBL/GenBank/DDBJ databases">
        <authorList>
            <person name="Sun Q."/>
            <person name="Zhou Y."/>
        </authorList>
    </citation>
    <scope>NUCLEOTIDE SEQUENCE</scope>
    <source>
        <strain evidence="8">CGMCC 1.15966</strain>
    </source>
</reference>
<feature type="active site" description="Proton donor/acceptor" evidence="6">
    <location>
        <position position="142"/>
    </location>
</feature>